<dbReference type="PANTHER" id="PTHR35011">
    <property type="entry name" value="2,3-DIKETO-L-GULONATE TRAP TRANSPORTER SMALL PERMEASE PROTEIN YIAM"/>
    <property type="match status" value="1"/>
</dbReference>
<keyword evidence="5 9" id="KW-0812">Transmembrane</keyword>
<dbReference type="RefSeq" id="WP_121068186.1">
    <property type="nucleotide sequence ID" value="NZ_RBIQ01000009.1"/>
</dbReference>
<evidence type="ECO:0000256" key="2">
    <source>
        <dbReference type="ARBA" id="ARBA00022448"/>
    </source>
</evidence>
<evidence type="ECO:0000256" key="8">
    <source>
        <dbReference type="ARBA" id="ARBA00038436"/>
    </source>
</evidence>
<keyword evidence="3" id="KW-1003">Cell membrane</keyword>
<feature type="transmembrane region" description="Helical" evidence="9">
    <location>
        <begin position="86"/>
        <end position="108"/>
    </location>
</feature>
<feature type="transmembrane region" description="Helical" evidence="9">
    <location>
        <begin position="44"/>
        <end position="61"/>
    </location>
</feature>
<keyword evidence="6 9" id="KW-1133">Transmembrane helix</keyword>
<dbReference type="InterPro" id="IPR055348">
    <property type="entry name" value="DctQ"/>
</dbReference>
<organism evidence="11 12">
    <name type="scientific">Maribacter vaceletii</name>
    <dbReference type="NCBI Taxonomy" id="1206816"/>
    <lineage>
        <taxon>Bacteria</taxon>
        <taxon>Pseudomonadati</taxon>
        <taxon>Bacteroidota</taxon>
        <taxon>Flavobacteriia</taxon>
        <taxon>Flavobacteriales</taxon>
        <taxon>Flavobacteriaceae</taxon>
        <taxon>Maribacter</taxon>
    </lineage>
</organism>
<evidence type="ECO:0000256" key="7">
    <source>
        <dbReference type="ARBA" id="ARBA00023136"/>
    </source>
</evidence>
<dbReference type="AlphaFoldDB" id="A0A495E6Y2"/>
<evidence type="ECO:0000256" key="9">
    <source>
        <dbReference type="SAM" id="Phobius"/>
    </source>
</evidence>
<dbReference type="GO" id="GO:0005886">
    <property type="term" value="C:plasma membrane"/>
    <property type="evidence" value="ECO:0007669"/>
    <property type="project" value="UniProtKB-SubCell"/>
</dbReference>
<accession>A0A495E6Y2</accession>
<evidence type="ECO:0000256" key="5">
    <source>
        <dbReference type="ARBA" id="ARBA00022692"/>
    </source>
</evidence>
<sequence length="152" mass="17239">MKKNITRLLKYGTLIGTIGFVITTIFQIYGRFFIEKPPSWTEEASRFFFIYATSFAAGLAMKDKSYVFFDGLFNKLNSAIKHKIEIVSNIITLILFIIIAFYSVHFLLLGIPENSPSIGLPMAVAFSSILVMGISISYYAFLDLLKLLNRKK</sequence>
<keyword evidence="7 9" id="KW-0472">Membrane</keyword>
<dbReference type="EMBL" id="RBIQ01000009">
    <property type="protein sequence ID" value="RKR12273.1"/>
    <property type="molecule type" value="Genomic_DNA"/>
</dbReference>
<evidence type="ECO:0000256" key="6">
    <source>
        <dbReference type="ARBA" id="ARBA00022989"/>
    </source>
</evidence>
<dbReference type="GO" id="GO:0015740">
    <property type="term" value="P:C4-dicarboxylate transport"/>
    <property type="evidence" value="ECO:0007669"/>
    <property type="project" value="TreeGrafter"/>
</dbReference>
<evidence type="ECO:0000313" key="11">
    <source>
        <dbReference type="EMBL" id="RKR12273.1"/>
    </source>
</evidence>
<evidence type="ECO:0000256" key="1">
    <source>
        <dbReference type="ARBA" id="ARBA00004429"/>
    </source>
</evidence>
<dbReference type="Pfam" id="PF04290">
    <property type="entry name" value="DctQ"/>
    <property type="match status" value="1"/>
</dbReference>
<reference evidence="11 12" key="1">
    <citation type="submission" date="2018-10" db="EMBL/GenBank/DDBJ databases">
        <title>Genomic Encyclopedia of Archaeal and Bacterial Type Strains, Phase II (KMG-II): from individual species to whole genera.</title>
        <authorList>
            <person name="Goeker M."/>
        </authorList>
    </citation>
    <scope>NUCLEOTIDE SEQUENCE [LARGE SCALE GENOMIC DNA]</scope>
    <source>
        <strain evidence="11 12">DSM 25230</strain>
    </source>
</reference>
<name>A0A495E6Y2_9FLAO</name>
<evidence type="ECO:0000313" key="12">
    <source>
        <dbReference type="Proteomes" id="UP000269412"/>
    </source>
</evidence>
<gene>
    <name evidence="11" type="ORF">CLV91_2399</name>
</gene>
<keyword evidence="12" id="KW-1185">Reference proteome</keyword>
<feature type="domain" description="Tripartite ATP-independent periplasmic transporters DctQ component" evidence="10">
    <location>
        <begin position="21"/>
        <end position="148"/>
    </location>
</feature>
<feature type="transmembrane region" description="Helical" evidence="9">
    <location>
        <begin position="120"/>
        <end position="142"/>
    </location>
</feature>
<comment type="subcellular location">
    <subcellularLocation>
        <location evidence="1">Cell inner membrane</location>
        <topology evidence="1">Multi-pass membrane protein</topology>
    </subcellularLocation>
</comment>
<dbReference type="GO" id="GO:0022857">
    <property type="term" value="F:transmembrane transporter activity"/>
    <property type="evidence" value="ECO:0007669"/>
    <property type="project" value="TreeGrafter"/>
</dbReference>
<comment type="caution">
    <text evidence="11">The sequence shown here is derived from an EMBL/GenBank/DDBJ whole genome shotgun (WGS) entry which is preliminary data.</text>
</comment>
<dbReference type="Proteomes" id="UP000269412">
    <property type="component" value="Unassembled WGS sequence"/>
</dbReference>
<evidence type="ECO:0000256" key="4">
    <source>
        <dbReference type="ARBA" id="ARBA00022519"/>
    </source>
</evidence>
<keyword evidence="2" id="KW-0813">Transport</keyword>
<evidence type="ECO:0000259" key="10">
    <source>
        <dbReference type="Pfam" id="PF04290"/>
    </source>
</evidence>
<dbReference type="PANTHER" id="PTHR35011:SF2">
    <property type="entry name" value="2,3-DIKETO-L-GULONATE TRAP TRANSPORTER SMALL PERMEASE PROTEIN YIAM"/>
    <property type="match status" value="1"/>
</dbReference>
<feature type="transmembrane region" description="Helical" evidence="9">
    <location>
        <begin position="12"/>
        <end position="32"/>
    </location>
</feature>
<protein>
    <submittedName>
        <fullName evidence="11">TRAP-type C4-dicarboxylate transport system permease small subunit</fullName>
    </submittedName>
</protein>
<proteinExistence type="inferred from homology"/>
<dbReference type="OrthoDB" id="9815614at2"/>
<keyword evidence="4" id="KW-0997">Cell inner membrane</keyword>
<evidence type="ECO:0000256" key="3">
    <source>
        <dbReference type="ARBA" id="ARBA00022475"/>
    </source>
</evidence>
<dbReference type="InterPro" id="IPR007387">
    <property type="entry name" value="TRAP_DctQ"/>
</dbReference>
<comment type="similarity">
    <text evidence="8">Belongs to the TRAP transporter small permease family.</text>
</comment>